<reference key="2">
    <citation type="submission" date="2011-08" db="EMBL/GenBank/DDBJ databases">
        <title>Genome sequence of Naumovozyma castellii.</title>
        <authorList>
            <person name="Gordon J.L."/>
            <person name="Armisen D."/>
            <person name="Proux-Wera E."/>
            <person name="OhEigeartaigh S.S."/>
            <person name="Byrne K.P."/>
            <person name="Wolfe K.H."/>
        </authorList>
    </citation>
    <scope>NUCLEOTIDE SEQUENCE</scope>
    <source>
        <strain>Type strain:CBS 4309</strain>
    </source>
</reference>
<evidence type="ECO:0008006" key="5">
    <source>
        <dbReference type="Google" id="ProtNLM"/>
    </source>
</evidence>
<reference evidence="3 4" key="1">
    <citation type="journal article" date="2011" name="Proc. Natl. Acad. Sci. U.S.A.">
        <title>Evolutionary erosion of yeast sex chromosomes by mating-type switching accidents.</title>
        <authorList>
            <person name="Gordon J.L."/>
            <person name="Armisen D."/>
            <person name="Proux-Wera E."/>
            <person name="Oheigeartaigh S.S."/>
            <person name="Byrne K.P."/>
            <person name="Wolfe K.H."/>
        </authorList>
    </citation>
    <scope>NUCLEOTIDE SEQUENCE [LARGE SCALE GENOMIC DNA]</scope>
    <source>
        <strain evidence="4">ATCC 76901 / BCRC 22586 / CBS 4309 / NBRC 1992 / NRRL Y-12630</strain>
    </source>
</reference>
<dbReference type="EMBL" id="HE576752">
    <property type="protein sequence ID" value="CCC67281.1"/>
    <property type="molecule type" value="Genomic_DNA"/>
</dbReference>
<name>G0V733_NAUCA</name>
<feature type="chain" id="PRO_5003410952" description="Flo11 domain-containing protein" evidence="2">
    <location>
        <begin position="21"/>
        <end position="308"/>
    </location>
</feature>
<evidence type="ECO:0000256" key="2">
    <source>
        <dbReference type="SAM" id="SignalP"/>
    </source>
</evidence>
<feature type="region of interest" description="Disordered" evidence="1">
    <location>
        <begin position="213"/>
        <end position="260"/>
    </location>
</feature>
<dbReference type="GeneID" id="96900760"/>
<dbReference type="InParanoid" id="G0V733"/>
<evidence type="ECO:0000256" key="1">
    <source>
        <dbReference type="SAM" id="MobiDB-lite"/>
    </source>
</evidence>
<evidence type="ECO:0000313" key="3">
    <source>
        <dbReference type="EMBL" id="CCC67281.1"/>
    </source>
</evidence>
<keyword evidence="2" id="KW-0732">Signal</keyword>
<organism evidence="3 4">
    <name type="scientific">Naumovozyma castellii</name>
    <name type="common">Yeast</name>
    <name type="synonym">Saccharomyces castellii</name>
    <dbReference type="NCBI Taxonomy" id="27288"/>
    <lineage>
        <taxon>Eukaryota</taxon>
        <taxon>Fungi</taxon>
        <taxon>Dikarya</taxon>
        <taxon>Ascomycota</taxon>
        <taxon>Saccharomycotina</taxon>
        <taxon>Saccharomycetes</taxon>
        <taxon>Saccharomycetales</taxon>
        <taxon>Saccharomycetaceae</taxon>
        <taxon>Naumovozyma</taxon>
    </lineage>
</organism>
<keyword evidence="4" id="KW-1185">Reference proteome</keyword>
<feature type="compositionally biased region" description="Polar residues" evidence="1">
    <location>
        <begin position="223"/>
        <end position="260"/>
    </location>
</feature>
<dbReference type="HOGENOM" id="CLU_903409_0_0_1"/>
<evidence type="ECO:0000313" key="4">
    <source>
        <dbReference type="Proteomes" id="UP000001640"/>
    </source>
</evidence>
<feature type="signal peptide" evidence="2">
    <location>
        <begin position="1"/>
        <end position="20"/>
    </location>
</feature>
<sequence>MKMQTKTLFIPMVLVSMTQAADFASLPNPGCKSCQSNSEWDCTSSTLTYTSSFYWFENEKAVLTSFIGKHSYEVCTSTDTTECFVNSCQTNPDLYDCVGYTSTWSQNYLYESFKSTFLYPYNCTITYLWDSCNSTSMTVNQYASKSTLFPIITRLECKSRGPSSSETSSLPESPTIQKSEIYPTTGVISVPGISPVAETWTVSVPKTTLIPTSEETKYIDPTLSANESNPSENSLETLDHFQGSSDTSGASDVSGTSYPSDVETTTLQQLHNLVVEDELEKSQTSEGDANMIATMKPWFVLGVIPFLL</sequence>
<dbReference type="RefSeq" id="XP_003673662.1">
    <property type="nucleotide sequence ID" value="XM_003673614.1"/>
</dbReference>
<protein>
    <recommendedName>
        <fullName evidence="5">Flo11 domain-containing protein</fullName>
    </recommendedName>
</protein>
<accession>G0V733</accession>
<proteinExistence type="predicted"/>
<dbReference type="KEGG" id="ncs:NCAS_0A07230"/>
<dbReference type="AlphaFoldDB" id="G0V733"/>
<dbReference type="Proteomes" id="UP000001640">
    <property type="component" value="Chromosome 1"/>
</dbReference>
<gene>
    <name evidence="3" type="primary">NCAS0A07230</name>
    <name evidence="3" type="ordered locus">NCAS_0A07230</name>
</gene>